<dbReference type="SMART" id="SM00304">
    <property type="entry name" value="HAMP"/>
    <property type="match status" value="1"/>
</dbReference>
<dbReference type="SUPFAM" id="SSF158472">
    <property type="entry name" value="HAMP domain-like"/>
    <property type="match status" value="1"/>
</dbReference>
<evidence type="ECO:0000256" key="8">
    <source>
        <dbReference type="ARBA" id="ARBA00022692"/>
    </source>
</evidence>
<keyword evidence="7" id="KW-0808">Transferase</keyword>
<evidence type="ECO:0000256" key="2">
    <source>
        <dbReference type="ARBA" id="ARBA00004236"/>
    </source>
</evidence>
<dbReference type="InterPro" id="IPR005467">
    <property type="entry name" value="His_kinase_dom"/>
</dbReference>
<dbReference type="Proteomes" id="UP000183263">
    <property type="component" value="Unassembled WGS sequence"/>
</dbReference>
<dbReference type="Gene3D" id="6.10.340.10">
    <property type="match status" value="1"/>
</dbReference>
<keyword evidence="10 19" id="KW-0418">Kinase</keyword>
<dbReference type="CDD" id="cd00075">
    <property type="entry name" value="HATPase"/>
    <property type="match status" value="1"/>
</dbReference>
<dbReference type="CDD" id="cd06225">
    <property type="entry name" value="HAMP"/>
    <property type="match status" value="1"/>
</dbReference>
<dbReference type="PROSITE" id="PS50885">
    <property type="entry name" value="HAMP"/>
    <property type="match status" value="1"/>
</dbReference>
<dbReference type="EMBL" id="FNDN01000001">
    <property type="protein sequence ID" value="SDH29316.1"/>
    <property type="molecule type" value="Genomic_DNA"/>
</dbReference>
<dbReference type="InterPro" id="IPR003660">
    <property type="entry name" value="HAMP_dom"/>
</dbReference>
<dbReference type="PROSITE" id="PS50109">
    <property type="entry name" value="HIS_KIN"/>
    <property type="match status" value="1"/>
</dbReference>
<feature type="domain" description="HAMP" evidence="18">
    <location>
        <begin position="180"/>
        <end position="233"/>
    </location>
</feature>
<evidence type="ECO:0000256" key="10">
    <source>
        <dbReference type="ARBA" id="ARBA00022777"/>
    </source>
</evidence>
<evidence type="ECO:0000256" key="3">
    <source>
        <dbReference type="ARBA" id="ARBA00004314"/>
    </source>
</evidence>
<dbReference type="InterPro" id="IPR004358">
    <property type="entry name" value="Sig_transdc_His_kin-like_C"/>
</dbReference>
<dbReference type="SUPFAM" id="SSF47384">
    <property type="entry name" value="Homodimeric domain of signal transducing histidine kinase"/>
    <property type="match status" value="1"/>
</dbReference>
<gene>
    <name evidence="19" type="ORF">SAMN05444695_101698</name>
</gene>
<dbReference type="Pfam" id="PF02518">
    <property type="entry name" value="HATPase_c"/>
    <property type="match status" value="1"/>
</dbReference>
<keyword evidence="20" id="KW-1185">Reference proteome</keyword>
<dbReference type="RefSeq" id="WP_246442495.1">
    <property type="nucleotide sequence ID" value="NZ_CP048813.1"/>
</dbReference>
<evidence type="ECO:0000256" key="12">
    <source>
        <dbReference type="ARBA" id="ARBA00022989"/>
    </source>
</evidence>
<evidence type="ECO:0000313" key="20">
    <source>
        <dbReference type="Proteomes" id="UP000183263"/>
    </source>
</evidence>
<evidence type="ECO:0000256" key="15">
    <source>
        <dbReference type="SAM" id="MobiDB-lite"/>
    </source>
</evidence>
<dbReference type="InterPro" id="IPR036097">
    <property type="entry name" value="HisK_dim/P_sf"/>
</dbReference>
<keyword evidence="13" id="KW-0902">Two-component regulatory system</keyword>
<protein>
    <recommendedName>
        <fullName evidence="4">histidine kinase</fullName>
        <ecNumber evidence="4">2.7.13.3</ecNumber>
    </recommendedName>
</protein>
<dbReference type="GO" id="GO:0005886">
    <property type="term" value="C:plasma membrane"/>
    <property type="evidence" value="ECO:0007669"/>
    <property type="project" value="UniProtKB-SubCell"/>
</dbReference>
<reference evidence="19 20" key="1">
    <citation type="submission" date="2016-10" db="EMBL/GenBank/DDBJ databases">
        <authorList>
            <person name="de Groot N.N."/>
        </authorList>
    </citation>
    <scope>NUCLEOTIDE SEQUENCE [LARGE SCALE GENOMIC DNA]</scope>
    <source>
        <strain evidence="19 20">DSM 44892</strain>
    </source>
</reference>
<dbReference type="Gene3D" id="1.10.287.130">
    <property type="match status" value="1"/>
</dbReference>
<keyword evidence="12 16" id="KW-1133">Transmembrane helix</keyword>
<dbReference type="SMART" id="SM00388">
    <property type="entry name" value="HisKA"/>
    <property type="match status" value="1"/>
</dbReference>
<evidence type="ECO:0000259" key="18">
    <source>
        <dbReference type="PROSITE" id="PS50885"/>
    </source>
</evidence>
<evidence type="ECO:0000256" key="11">
    <source>
        <dbReference type="ARBA" id="ARBA00022840"/>
    </source>
</evidence>
<dbReference type="InterPro" id="IPR003594">
    <property type="entry name" value="HATPase_dom"/>
</dbReference>
<organism evidence="19 20">
    <name type="scientific">Rhodococcus triatomae</name>
    <dbReference type="NCBI Taxonomy" id="300028"/>
    <lineage>
        <taxon>Bacteria</taxon>
        <taxon>Bacillati</taxon>
        <taxon>Actinomycetota</taxon>
        <taxon>Actinomycetes</taxon>
        <taxon>Mycobacteriales</taxon>
        <taxon>Nocardiaceae</taxon>
        <taxon>Rhodococcus</taxon>
    </lineage>
</organism>
<evidence type="ECO:0000256" key="1">
    <source>
        <dbReference type="ARBA" id="ARBA00000085"/>
    </source>
</evidence>
<feature type="compositionally biased region" description="Pro residues" evidence="15">
    <location>
        <begin position="63"/>
        <end position="79"/>
    </location>
</feature>
<evidence type="ECO:0000256" key="14">
    <source>
        <dbReference type="ARBA" id="ARBA00023136"/>
    </source>
</evidence>
<evidence type="ECO:0000259" key="17">
    <source>
        <dbReference type="PROSITE" id="PS50109"/>
    </source>
</evidence>
<sequence>MTARAGPGVPLRWSLVAVVVVLAAAGLAVSGVAVTSALDDSLTGRVDAQLQEATDGWARPRELPPPPPPGAGGPNPQRPPSLFFVQTTGPDGTEQQTFNDAESDPDVAGQTFGAPTTVESVDGSQRWRALTVVAPDGASTTVAMSLADNDQTVRRLVLLQAGVGVLVLLLLGGAAYAVVRRSLRPLADVEETAAAIAGGDLHRRIPERGVRTEVGRLSAALNGMLAQIQRAFAQTEASEEAARRSEENMRRFVADAGHELRTPLTTIRGFAELHRQGATTDSALVLARIEGEAQRMGLLVEDLLMLARLDAQRPIAQETVDLLGVCTDAVHAARATAPERSISLGVSQDVTRAEVVGDEARLRQVLGNLLANAIEHTPADADVMVRLETGERTAVIEVSDTGPGLDESEVGRVFERFYRADSSRSRSTGGSGLGLSIVAALVAAHGGSVTVRSRPGEGSVFRVELPFRGERPAPPA</sequence>
<evidence type="ECO:0000256" key="4">
    <source>
        <dbReference type="ARBA" id="ARBA00012438"/>
    </source>
</evidence>
<dbReference type="PANTHER" id="PTHR45436">
    <property type="entry name" value="SENSOR HISTIDINE KINASE YKOH"/>
    <property type="match status" value="1"/>
</dbReference>
<dbReference type="CDD" id="cd00082">
    <property type="entry name" value="HisKA"/>
    <property type="match status" value="1"/>
</dbReference>
<evidence type="ECO:0000256" key="13">
    <source>
        <dbReference type="ARBA" id="ARBA00023012"/>
    </source>
</evidence>
<keyword evidence="5" id="KW-1003">Cell membrane</keyword>
<evidence type="ECO:0000313" key="19">
    <source>
        <dbReference type="EMBL" id="SDH29316.1"/>
    </source>
</evidence>
<dbReference type="PRINTS" id="PR00344">
    <property type="entry name" value="BCTRLSENSOR"/>
</dbReference>
<proteinExistence type="predicted"/>
<accession>A0A1G8B7Z8</accession>
<dbReference type="Gene3D" id="3.30.565.10">
    <property type="entry name" value="Histidine kinase-like ATPase, C-terminal domain"/>
    <property type="match status" value="1"/>
</dbReference>
<dbReference type="AlphaFoldDB" id="A0A1G8B7Z8"/>
<dbReference type="FunFam" id="3.30.565.10:FF:000023">
    <property type="entry name" value="PAS domain-containing sensor histidine kinase"/>
    <property type="match status" value="1"/>
</dbReference>
<feature type="domain" description="Histidine kinase" evidence="17">
    <location>
        <begin position="255"/>
        <end position="469"/>
    </location>
</feature>
<keyword evidence="9" id="KW-0547">Nucleotide-binding</keyword>
<keyword evidence="11" id="KW-0067">ATP-binding</keyword>
<feature type="compositionally biased region" description="Polar residues" evidence="15">
    <location>
        <begin position="84"/>
        <end position="100"/>
    </location>
</feature>
<dbReference type="FunFam" id="1.10.287.130:FF:000001">
    <property type="entry name" value="Two-component sensor histidine kinase"/>
    <property type="match status" value="1"/>
</dbReference>
<evidence type="ECO:0000256" key="7">
    <source>
        <dbReference type="ARBA" id="ARBA00022679"/>
    </source>
</evidence>
<name>A0A1G8B7Z8_9NOCA</name>
<evidence type="ECO:0000256" key="5">
    <source>
        <dbReference type="ARBA" id="ARBA00022475"/>
    </source>
</evidence>
<feature type="transmembrane region" description="Helical" evidence="16">
    <location>
        <begin position="156"/>
        <end position="179"/>
    </location>
</feature>
<dbReference type="InterPro" id="IPR050428">
    <property type="entry name" value="TCS_sensor_his_kinase"/>
</dbReference>
<evidence type="ECO:0000256" key="6">
    <source>
        <dbReference type="ARBA" id="ARBA00022553"/>
    </source>
</evidence>
<evidence type="ECO:0000256" key="16">
    <source>
        <dbReference type="SAM" id="Phobius"/>
    </source>
</evidence>
<dbReference type="SUPFAM" id="SSF55874">
    <property type="entry name" value="ATPase domain of HSP90 chaperone/DNA topoisomerase II/histidine kinase"/>
    <property type="match status" value="1"/>
</dbReference>
<dbReference type="GO" id="GO:0045121">
    <property type="term" value="C:membrane raft"/>
    <property type="evidence" value="ECO:0007669"/>
    <property type="project" value="UniProtKB-SubCell"/>
</dbReference>
<feature type="transmembrane region" description="Helical" evidence="16">
    <location>
        <begin position="12"/>
        <end position="35"/>
    </location>
</feature>
<dbReference type="InterPro" id="IPR003661">
    <property type="entry name" value="HisK_dim/P_dom"/>
</dbReference>
<dbReference type="GO" id="GO:0000155">
    <property type="term" value="F:phosphorelay sensor kinase activity"/>
    <property type="evidence" value="ECO:0007669"/>
    <property type="project" value="InterPro"/>
</dbReference>
<keyword evidence="6" id="KW-0597">Phosphoprotein</keyword>
<comment type="subcellular location">
    <subcellularLocation>
        <location evidence="2">Cell membrane</location>
    </subcellularLocation>
    <subcellularLocation>
        <location evidence="3">Membrane raft</location>
        <topology evidence="3">Multi-pass membrane protein</topology>
    </subcellularLocation>
</comment>
<comment type="catalytic activity">
    <reaction evidence="1">
        <text>ATP + protein L-histidine = ADP + protein N-phospho-L-histidine.</text>
        <dbReference type="EC" id="2.7.13.3"/>
    </reaction>
</comment>
<dbReference type="InterPro" id="IPR036890">
    <property type="entry name" value="HATPase_C_sf"/>
</dbReference>
<evidence type="ECO:0000256" key="9">
    <source>
        <dbReference type="ARBA" id="ARBA00022741"/>
    </source>
</evidence>
<dbReference type="EC" id="2.7.13.3" evidence="4"/>
<feature type="region of interest" description="Disordered" evidence="15">
    <location>
        <begin position="53"/>
        <end position="110"/>
    </location>
</feature>
<dbReference type="Pfam" id="PF00512">
    <property type="entry name" value="HisKA"/>
    <property type="match status" value="1"/>
</dbReference>
<keyword evidence="8 16" id="KW-0812">Transmembrane</keyword>
<dbReference type="SMART" id="SM00387">
    <property type="entry name" value="HATPase_c"/>
    <property type="match status" value="1"/>
</dbReference>
<keyword evidence="14 16" id="KW-0472">Membrane</keyword>
<dbReference type="PANTHER" id="PTHR45436:SF5">
    <property type="entry name" value="SENSOR HISTIDINE KINASE TRCS"/>
    <property type="match status" value="1"/>
</dbReference>
<dbReference type="GO" id="GO:0005524">
    <property type="term" value="F:ATP binding"/>
    <property type="evidence" value="ECO:0007669"/>
    <property type="project" value="UniProtKB-KW"/>
</dbReference>
<dbReference type="Pfam" id="PF00672">
    <property type="entry name" value="HAMP"/>
    <property type="match status" value="1"/>
</dbReference>